<gene>
    <name evidence="4" type="ORF">AN964_24505</name>
</gene>
<dbReference type="PANTHER" id="PTHR30328:SF54">
    <property type="entry name" value="HTH-TYPE TRANSCRIPTIONAL REPRESSOR SCO4008"/>
    <property type="match status" value="1"/>
</dbReference>
<feature type="DNA-binding region" description="H-T-H motif" evidence="2">
    <location>
        <begin position="41"/>
        <end position="60"/>
    </location>
</feature>
<sequence length="210" mass="24195">MNTKNKTNEQKELSFIEKARRTQIVECTIETISELGYAQASLGQIAKRANISKGIISYHFSNKEELLEQVVMEYYLACQSFISPQIEAESSARGKLIKYIESNLNFVNENRKHVFAVIEIVSNERTEDGKLRFAAEHDETIFLPIENILRMGMEEGIFREFSSLSARVMALTIRNAIDGFSIELMRNPQLRVKDYIIELMTIFDRATQKI</sequence>
<dbReference type="InterPro" id="IPR036271">
    <property type="entry name" value="Tet_transcr_reg_TetR-rel_C_sf"/>
</dbReference>
<keyword evidence="1 2" id="KW-0238">DNA-binding</keyword>
<evidence type="ECO:0000313" key="5">
    <source>
        <dbReference type="Proteomes" id="UP000051888"/>
    </source>
</evidence>
<dbReference type="STRING" id="157838.AN964_24505"/>
<evidence type="ECO:0000259" key="3">
    <source>
        <dbReference type="PROSITE" id="PS50977"/>
    </source>
</evidence>
<dbReference type="EMBL" id="LJJC01000015">
    <property type="protein sequence ID" value="KQL50787.1"/>
    <property type="molecule type" value="Genomic_DNA"/>
</dbReference>
<evidence type="ECO:0000256" key="1">
    <source>
        <dbReference type="ARBA" id="ARBA00023125"/>
    </source>
</evidence>
<dbReference type="InterPro" id="IPR009057">
    <property type="entry name" value="Homeodomain-like_sf"/>
</dbReference>
<evidence type="ECO:0000313" key="4">
    <source>
        <dbReference type="EMBL" id="KQL50787.1"/>
    </source>
</evidence>
<dbReference type="PRINTS" id="PR00455">
    <property type="entry name" value="HTHTETR"/>
</dbReference>
<keyword evidence="5" id="KW-1185">Reference proteome</keyword>
<dbReference type="SUPFAM" id="SSF46689">
    <property type="entry name" value="Homeodomain-like"/>
    <property type="match status" value="1"/>
</dbReference>
<feature type="domain" description="HTH tetR-type" evidence="3">
    <location>
        <begin position="18"/>
        <end position="78"/>
    </location>
</feature>
<dbReference type="InterPro" id="IPR050109">
    <property type="entry name" value="HTH-type_TetR-like_transc_reg"/>
</dbReference>
<dbReference type="GO" id="GO:0006355">
    <property type="term" value="P:regulation of DNA-templated transcription"/>
    <property type="evidence" value="ECO:0007669"/>
    <property type="project" value="UniProtKB-ARBA"/>
</dbReference>
<organism evidence="4 5">
    <name type="scientific">Heyndrickxia shackletonii</name>
    <dbReference type="NCBI Taxonomy" id="157838"/>
    <lineage>
        <taxon>Bacteria</taxon>
        <taxon>Bacillati</taxon>
        <taxon>Bacillota</taxon>
        <taxon>Bacilli</taxon>
        <taxon>Bacillales</taxon>
        <taxon>Bacillaceae</taxon>
        <taxon>Heyndrickxia</taxon>
    </lineage>
</organism>
<dbReference type="Gene3D" id="1.10.357.10">
    <property type="entry name" value="Tetracycline Repressor, domain 2"/>
    <property type="match status" value="1"/>
</dbReference>
<dbReference type="OrthoDB" id="2356263at2"/>
<dbReference type="Proteomes" id="UP000051888">
    <property type="component" value="Unassembled WGS sequence"/>
</dbReference>
<dbReference type="PROSITE" id="PS50977">
    <property type="entry name" value="HTH_TETR_2"/>
    <property type="match status" value="1"/>
</dbReference>
<name>A0A0Q3WKS2_9BACI</name>
<dbReference type="RefSeq" id="WP_055742393.1">
    <property type="nucleotide sequence ID" value="NZ_JAAIWL010000012.1"/>
</dbReference>
<protein>
    <submittedName>
        <fullName evidence="4">TetR family transcriptional regulator</fullName>
    </submittedName>
</protein>
<dbReference type="PANTHER" id="PTHR30328">
    <property type="entry name" value="TRANSCRIPTIONAL REPRESSOR"/>
    <property type="match status" value="1"/>
</dbReference>
<dbReference type="InterPro" id="IPR001647">
    <property type="entry name" value="HTH_TetR"/>
</dbReference>
<dbReference type="AlphaFoldDB" id="A0A0Q3WKS2"/>
<comment type="caution">
    <text evidence="4">The sequence shown here is derived from an EMBL/GenBank/DDBJ whole genome shotgun (WGS) entry which is preliminary data.</text>
</comment>
<reference evidence="4 5" key="1">
    <citation type="submission" date="2015-09" db="EMBL/GenBank/DDBJ databases">
        <title>Genome sequencing project for genomic taxonomy and phylogenomics of Bacillus-like bacteria.</title>
        <authorList>
            <person name="Liu B."/>
            <person name="Wang J."/>
            <person name="Zhu Y."/>
            <person name="Liu G."/>
            <person name="Chen Q."/>
            <person name="Chen Z."/>
            <person name="Lan J."/>
            <person name="Che J."/>
            <person name="Ge C."/>
            <person name="Shi H."/>
            <person name="Pan Z."/>
            <person name="Liu X."/>
        </authorList>
    </citation>
    <scope>NUCLEOTIDE SEQUENCE [LARGE SCALE GENOMIC DNA]</scope>
    <source>
        <strain evidence="4 5">LMG 18435</strain>
    </source>
</reference>
<dbReference type="PROSITE" id="PS01081">
    <property type="entry name" value="HTH_TETR_1"/>
    <property type="match status" value="1"/>
</dbReference>
<accession>A0A0Q3WKS2</accession>
<dbReference type="InterPro" id="IPR023772">
    <property type="entry name" value="DNA-bd_HTH_TetR-type_CS"/>
</dbReference>
<dbReference type="SUPFAM" id="SSF48498">
    <property type="entry name" value="Tetracyclin repressor-like, C-terminal domain"/>
    <property type="match status" value="1"/>
</dbReference>
<proteinExistence type="predicted"/>
<dbReference type="GO" id="GO:0003677">
    <property type="term" value="F:DNA binding"/>
    <property type="evidence" value="ECO:0007669"/>
    <property type="project" value="UniProtKB-UniRule"/>
</dbReference>
<evidence type="ECO:0000256" key="2">
    <source>
        <dbReference type="PROSITE-ProRule" id="PRU00335"/>
    </source>
</evidence>
<dbReference type="PATRIC" id="fig|157838.3.peg.5393"/>
<dbReference type="Pfam" id="PF00440">
    <property type="entry name" value="TetR_N"/>
    <property type="match status" value="1"/>
</dbReference>